<evidence type="ECO:0000313" key="2">
    <source>
        <dbReference type="EMBL" id="GMN44147.1"/>
    </source>
</evidence>
<keyword evidence="1" id="KW-0812">Transmembrane</keyword>
<keyword evidence="1" id="KW-0472">Membrane</keyword>
<keyword evidence="3" id="KW-1185">Reference proteome</keyword>
<organism evidence="2 3">
    <name type="scientific">Ficus carica</name>
    <name type="common">Common fig</name>
    <dbReference type="NCBI Taxonomy" id="3494"/>
    <lineage>
        <taxon>Eukaryota</taxon>
        <taxon>Viridiplantae</taxon>
        <taxon>Streptophyta</taxon>
        <taxon>Embryophyta</taxon>
        <taxon>Tracheophyta</taxon>
        <taxon>Spermatophyta</taxon>
        <taxon>Magnoliopsida</taxon>
        <taxon>eudicotyledons</taxon>
        <taxon>Gunneridae</taxon>
        <taxon>Pentapetalae</taxon>
        <taxon>rosids</taxon>
        <taxon>fabids</taxon>
        <taxon>Rosales</taxon>
        <taxon>Moraceae</taxon>
        <taxon>Ficeae</taxon>
        <taxon>Ficus</taxon>
    </lineage>
</organism>
<dbReference type="AlphaFoldDB" id="A0AA88A0S2"/>
<comment type="caution">
    <text evidence="2">The sequence shown here is derived from an EMBL/GenBank/DDBJ whole genome shotgun (WGS) entry which is preliminary data.</text>
</comment>
<evidence type="ECO:0000313" key="3">
    <source>
        <dbReference type="Proteomes" id="UP001187192"/>
    </source>
</evidence>
<sequence>MNVAKKGEMLRPVLAADVATSHLRGVGSESLPSVLVPQLQGVAAVRVVRLRSPRPPLHPTIIFIILILILIVSIFIITNNITAVFFDGDGETLVVAAGGSLQDVETGESGGGDAVELADDAVVAGAWEVEEEGDAVGPAHQRVVEGGPVAAEEDGVSGGDELLHEAVVGEPSL</sequence>
<feature type="transmembrane region" description="Helical" evidence="1">
    <location>
        <begin position="56"/>
        <end position="77"/>
    </location>
</feature>
<gene>
    <name evidence="2" type="ORF">TIFTF001_013347</name>
</gene>
<proteinExistence type="predicted"/>
<evidence type="ECO:0000256" key="1">
    <source>
        <dbReference type="SAM" id="Phobius"/>
    </source>
</evidence>
<dbReference type="Proteomes" id="UP001187192">
    <property type="component" value="Unassembled WGS sequence"/>
</dbReference>
<keyword evidence="1" id="KW-1133">Transmembrane helix</keyword>
<accession>A0AA88A0S2</accession>
<protein>
    <submittedName>
        <fullName evidence="2">Uncharacterized protein</fullName>
    </submittedName>
</protein>
<name>A0AA88A0S2_FICCA</name>
<dbReference type="EMBL" id="BTGU01000018">
    <property type="protein sequence ID" value="GMN44147.1"/>
    <property type="molecule type" value="Genomic_DNA"/>
</dbReference>
<reference evidence="2" key="1">
    <citation type="submission" date="2023-07" db="EMBL/GenBank/DDBJ databases">
        <title>draft genome sequence of fig (Ficus carica).</title>
        <authorList>
            <person name="Takahashi T."/>
            <person name="Nishimura K."/>
        </authorList>
    </citation>
    <scope>NUCLEOTIDE SEQUENCE</scope>
</reference>